<reference evidence="3" key="1">
    <citation type="journal article" date="2019" name="Int. J. Syst. Evol. Microbiol.">
        <title>The Global Catalogue of Microorganisms (GCM) 10K type strain sequencing project: providing services to taxonomists for standard genome sequencing and annotation.</title>
        <authorList>
            <consortium name="The Broad Institute Genomics Platform"/>
            <consortium name="The Broad Institute Genome Sequencing Center for Infectious Disease"/>
            <person name="Wu L."/>
            <person name="Ma J."/>
        </authorList>
    </citation>
    <scope>NUCLEOTIDE SEQUENCE [LARGE SCALE GENOMIC DNA]</scope>
    <source>
        <strain evidence="3">JCM 17304</strain>
    </source>
</reference>
<keyword evidence="1" id="KW-1133">Transmembrane helix</keyword>
<sequence>MLHHYSSKLIRHGLAGILFSLTAGFILIFSMIGGASLSPIPILIEFDVPGTIKGWRGVHIGMMMNGIMAVTLGCAMRAVYLNETQAFRVFSGTIIAVWGNCMFYVFGMFAPNHGLTMEANAMGEASLAGALAFLPALIGAITLFYAVISMLNAEPSD</sequence>
<evidence type="ECO:0000256" key="1">
    <source>
        <dbReference type="SAM" id="Phobius"/>
    </source>
</evidence>
<dbReference type="Proteomes" id="UP001500392">
    <property type="component" value="Unassembled WGS sequence"/>
</dbReference>
<keyword evidence="3" id="KW-1185">Reference proteome</keyword>
<evidence type="ECO:0000313" key="3">
    <source>
        <dbReference type="Proteomes" id="UP001500392"/>
    </source>
</evidence>
<dbReference type="EMBL" id="BAABDM010000003">
    <property type="protein sequence ID" value="GAA4095075.1"/>
    <property type="molecule type" value="Genomic_DNA"/>
</dbReference>
<feature type="transmembrane region" description="Helical" evidence="1">
    <location>
        <begin position="87"/>
        <end position="107"/>
    </location>
</feature>
<dbReference type="RefSeq" id="WP_344935122.1">
    <property type="nucleotide sequence ID" value="NZ_BAABDM010000003.1"/>
</dbReference>
<evidence type="ECO:0000313" key="2">
    <source>
        <dbReference type="EMBL" id="GAA4095075.1"/>
    </source>
</evidence>
<protein>
    <recommendedName>
        <fullName evidence="4">Styrene-oxide isomerase</fullName>
    </recommendedName>
</protein>
<keyword evidence="1" id="KW-0812">Transmembrane</keyword>
<comment type="caution">
    <text evidence="2">The sequence shown here is derived from an EMBL/GenBank/DDBJ whole genome shotgun (WGS) entry which is preliminary data.</text>
</comment>
<gene>
    <name evidence="2" type="ORF">GCM10022414_19000</name>
</gene>
<dbReference type="InterPro" id="IPR058965">
    <property type="entry name" value="SOI/HabA-like"/>
</dbReference>
<evidence type="ECO:0008006" key="4">
    <source>
        <dbReference type="Google" id="ProtNLM"/>
    </source>
</evidence>
<feature type="transmembrane region" description="Helical" evidence="1">
    <location>
        <begin position="57"/>
        <end position="80"/>
    </location>
</feature>
<name>A0ABP7WRI0_9GAMM</name>
<accession>A0ABP7WRI0</accession>
<feature type="transmembrane region" description="Helical" evidence="1">
    <location>
        <begin position="127"/>
        <end position="148"/>
    </location>
</feature>
<keyword evidence="1" id="KW-0472">Membrane</keyword>
<proteinExistence type="predicted"/>
<feature type="transmembrane region" description="Helical" evidence="1">
    <location>
        <begin position="12"/>
        <end position="37"/>
    </location>
</feature>
<dbReference type="Pfam" id="PF26512">
    <property type="entry name" value="SOI"/>
    <property type="match status" value="1"/>
</dbReference>
<organism evidence="2 3">
    <name type="scientific">Zhongshania borealis</name>
    <dbReference type="NCBI Taxonomy" id="889488"/>
    <lineage>
        <taxon>Bacteria</taxon>
        <taxon>Pseudomonadati</taxon>
        <taxon>Pseudomonadota</taxon>
        <taxon>Gammaproteobacteria</taxon>
        <taxon>Cellvibrionales</taxon>
        <taxon>Spongiibacteraceae</taxon>
        <taxon>Zhongshania</taxon>
    </lineage>
</organism>